<dbReference type="CTD" id="561829"/>
<dbReference type="Pfam" id="PF13765">
    <property type="entry name" value="PRY"/>
    <property type="match status" value="1"/>
</dbReference>
<dbReference type="Gene3D" id="2.60.120.920">
    <property type="match status" value="1"/>
</dbReference>
<dbReference type="PROSITE" id="PS50119">
    <property type="entry name" value="ZF_BBOX"/>
    <property type="match status" value="1"/>
</dbReference>
<dbReference type="InterPro" id="IPR001870">
    <property type="entry name" value="B30.2/SPRY"/>
</dbReference>
<dbReference type="PROSITE" id="PS50089">
    <property type="entry name" value="ZF_RING_2"/>
    <property type="match status" value="1"/>
</dbReference>
<evidence type="ECO:0000256" key="4">
    <source>
        <dbReference type="ARBA" id="ARBA00022833"/>
    </source>
</evidence>
<dbReference type="InterPro" id="IPR003877">
    <property type="entry name" value="SPRY_dom"/>
</dbReference>
<dbReference type="SMART" id="SM00336">
    <property type="entry name" value="BBOX"/>
    <property type="match status" value="1"/>
</dbReference>
<evidence type="ECO:0000256" key="1">
    <source>
        <dbReference type="ARBA" id="ARBA00022588"/>
    </source>
</evidence>
<protein>
    <recommendedName>
        <fullName evidence="13">Tripartite motif-containing protein 16-like</fullName>
    </recommendedName>
</protein>
<dbReference type="OMA" id="GNKPKWT"/>
<sequence>MAQVEQLLGREQFTCPICLDLLRDPVAIPCGHSYCMSCIDVYWTNNDTRKAVSCPQCRQSFNPKPILNRNTILAEMVEKLKVAVQPSVRSVASEVECDLCTETGGKAVKSCLVCLVSYCEAHLQPHYRSPALKKHQLVEASRHLQEKICPQHNKLLEIYCQTDQRCICLLCVIDGHKGHDTSSAASEGAKQQKQLGLTRRKFRLRIHAKEKELMELRQSVETLKISVHSSAEGSDQIFGELVQSVQRRCQEVRELIQDQERMAVRLLEKLEQEILELKERDHKLELLLHTDDHIHLLQTYRLFSAPPGPPDAHSISIAPFSDLSNVTSAITALRTRLEGVFKAEWPKIVRAASTVKFLQSPLPKIRPEFLYYSRQLTLDPRSAHRELSVSPDCRTASVRAREHSCPDQPERFDYWCQVLGSQGLQGCCYWEAEWSGMGITVAVACKDLARKGDGSDAHFGRNANSWSLFCSRKAYAFWHNNTVTRIPGPSSSRIGVYLDHNAGTLAFYSVSENMRLLHKVHTTCTQPLYPGFEFTCYGALVTLCQME</sequence>
<proteinExistence type="predicted"/>
<dbReference type="Pfam" id="PF00643">
    <property type="entry name" value="zf-B_box"/>
    <property type="match status" value="1"/>
</dbReference>
<dbReference type="InterPro" id="IPR000315">
    <property type="entry name" value="Znf_B-box"/>
</dbReference>
<evidence type="ECO:0000259" key="9">
    <source>
        <dbReference type="PROSITE" id="PS50119"/>
    </source>
</evidence>
<evidence type="ECO:0000313" key="11">
    <source>
        <dbReference type="Ensembl" id="ENSPNAP00000035323.2"/>
    </source>
</evidence>
<dbReference type="InterPro" id="IPR013320">
    <property type="entry name" value="ConA-like_dom_sf"/>
</dbReference>
<dbReference type="InterPro" id="IPR001841">
    <property type="entry name" value="Znf_RING"/>
</dbReference>
<evidence type="ECO:0000259" key="10">
    <source>
        <dbReference type="PROSITE" id="PS50188"/>
    </source>
</evidence>
<keyword evidence="7" id="KW-0175">Coiled coil</keyword>
<feature type="coiled-coil region" evidence="7">
    <location>
        <begin position="199"/>
        <end position="287"/>
    </location>
</feature>
<dbReference type="InterPro" id="IPR006574">
    <property type="entry name" value="PRY"/>
</dbReference>
<dbReference type="PANTHER" id="PTHR25465">
    <property type="entry name" value="B-BOX DOMAIN CONTAINING"/>
    <property type="match status" value="1"/>
</dbReference>
<evidence type="ECO:0000256" key="6">
    <source>
        <dbReference type="PROSITE-ProRule" id="PRU00024"/>
    </source>
</evidence>
<dbReference type="SMART" id="SM00589">
    <property type="entry name" value="PRY"/>
    <property type="match status" value="1"/>
</dbReference>
<dbReference type="PANTHER" id="PTHR25465:SF5">
    <property type="entry name" value="E3 UBIQUITIN_ISG15 LIGASE TRIM25-RELATED"/>
    <property type="match status" value="1"/>
</dbReference>
<reference evidence="11" key="3">
    <citation type="submission" date="2025-09" db="UniProtKB">
        <authorList>
            <consortium name="Ensembl"/>
        </authorList>
    </citation>
    <scope>IDENTIFICATION</scope>
</reference>
<dbReference type="RefSeq" id="XP_017542043.1">
    <property type="nucleotide sequence ID" value="XM_017686554.1"/>
</dbReference>
<reference evidence="11 12" key="1">
    <citation type="submission" date="2020-10" db="EMBL/GenBank/DDBJ databases">
        <title>Pygocentrus nattereri (red-bellied piranha) genome, fPygNat1, primary haplotype.</title>
        <authorList>
            <person name="Myers G."/>
            <person name="Meyer A."/>
            <person name="Karagic N."/>
            <person name="Pippel M."/>
            <person name="Winkler S."/>
            <person name="Tracey A."/>
            <person name="Wood J."/>
            <person name="Formenti G."/>
            <person name="Howe K."/>
            <person name="Fedrigo O."/>
            <person name="Jarvis E.D."/>
        </authorList>
    </citation>
    <scope>NUCLEOTIDE SEQUENCE [LARGE SCALE GENOMIC DNA]</scope>
</reference>
<dbReference type="GO" id="GO:0008270">
    <property type="term" value="F:zinc ion binding"/>
    <property type="evidence" value="ECO:0007669"/>
    <property type="project" value="UniProtKB-KW"/>
</dbReference>
<evidence type="ECO:0000313" key="12">
    <source>
        <dbReference type="Proteomes" id="UP001501920"/>
    </source>
</evidence>
<dbReference type="CDD" id="cd16040">
    <property type="entry name" value="SPRY_PRY_SNTX"/>
    <property type="match status" value="1"/>
</dbReference>
<dbReference type="Pfam" id="PF15227">
    <property type="entry name" value="zf-C3HC4_4"/>
    <property type="match status" value="1"/>
</dbReference>
<dbReference type="InterPro" id="IPR043136">
    <property type="entry name" value="B30.2/SPRY_sf"/>
</dbReference>
<dbReference type="InterPro" id="IPR058030">
    <property type="entry name" value="TRIM8/14/16/25/29/45/65_CC"/>
</dbReference>
<dbReference type="SMART" id="SM00449">
    <property type="entry name" value="SPRY"/>
    <property type="match status" value="1"/>
</dbReference>
<dbReference type="GO" id="GO:0045087">
    <property type="term" value="P:innate immune response"/>
    <property type="evidence" value="ECO:0007669"/>
    <property type="project" value="UniProtKB-KW"/>
</dbReference>
<keyword evidence="5" id="KW-0391">Immunity</keyword>
<dbReference type="Pfam" id="PF00622">
    <property type="entry name" value="SPRY"/>
    <property type="match status" value="1"/>
</dbReference>
<dbReference type="Ensembl" id="ENSPNAT00000039133.2">
    <property type="protein sequence ID" value="ENSPNAP00000035323.2"/>
    <property type="gene ID" value="ENSPNAG00000025263.2"/>
</dbReference>
<evidence type="ECO:0000256" key="3">
    <source>
        <dbReference type="ARBA" id="ARBA00022771"/>
    </source>
</evidence>
<keyword evidence="4" id="KW-0862">Zinc</keyword>
<reference evidence="11" key="2">
    <citation type="submission" date="2025-08" db="UniProtKB">
        <authorList>
            <consortium name="Ensembl"/>
        </authorList>
    </citation>
    <scope>IDENTIFICATION</scope>
</reference>
<dbReference type="PRINTS" id="PR01407">
    <property type="entry name" value="BUTYPHLNCDUF"/>
</dbReference>
<dbReference type="Gene3D" id="3.30.160.60">
    <property type="entry name" value="Classic Zinc Finger"/>
    <property type="match status" value="1"/>
</dbReference>
<dbReference type="CDD" id="cd19769">
    <property type="entry name" value="Bbox2_TRIM16-like"/>
    <property type="match status" value="1"/>
</dbReference>
<organism evidence="11 12">
    <name type="scientific">Pygocentrus nattereri</name>
    <name type="common">Red-bellied piranha</name>
    <dbReference type="NCBI Taxonomy" id="42514"/>
    <lineage>
        <taxon>Eukaryota</taxon>
        <taxon>Metazoa</taxon>
        <taxon>Chordata</taxon>
        <taxon>Craniata</taxon>
        <taxon>Vertebrata</taxon>
        <taxon>Euteleostomi</taxon>
        <taxon>Actinopterygii</taxon>
        <taxon>Neopterygii</taxon>
        <taxon>Teleostei</taxon>
        <taxon>Ostariophysi</taxon>
        <taxon>Characiformes</taxon>
        <taxon>Characoidei</taxon>
        <taxon>Pygocentrus</taxon>
    </lineage>
</organism>
<evidence type="ECO:0000259" key="8">
    <source>
        <dbReference type="PROSITE" id="PS50089"/>
    </source>
</evidence>
<dbReference type="AlphaFoldDB" id="A0A3B4EHV0"/>
<evidence type="ECO:0008006" key="13">
    <source>
        <dbReference type="Google" id="ProtNLM"/>
    </source>
</evidence>
<dbReference type="PROSITE" id="PS50188">
    <property type="entry name" value="B302_SPRY"/>
    <property type="match status" value="1"/>
</dbReference>
<dbReference type="InterPro" id="IPR013083">
    <property type="entry name" value="Znf_RING/FYVE/PHD"/>
</dbReference>
<feature type="domain" description="B box-type" evidence="9">
    <location>
        <begin position="144"/>
        <end position="184"/>
    </location>
</feature>
<dbReference type="InterPro" id="IPR051051">
    <property type="entry name" value="E3_ubiq-ligase_TRIM/RNF"/>
</dbReference>
<dbReference type="Gene3D" id="4.10.830.40">
    <property type="match status" value="1"/>
</dbReference>
<keyword evidence="12" id="KW-1185">Reference proteome</keyword>
<dbReference type="SUPFAM" id="SSF57845">
    <property type="entry name" value="B-box zinc-binding domain"/>
    <property type="match status" value="1"/>
</dbReference>
<dbReference type="InterPro" id="IPR003879">
    <property type="entry name" value="Butyrophylin_SPRY"/>
</dbReference>
<keyword evidence="2" id="KW-0479">Metal-binding</keyword>
<dbReference type="Pfam" id="PF25600">
    <property type="entry name" value="TRIM_CC"/>
    <property type="match status" value="1"/>
</dbReference>
<dbReference type="SUPFAM" id="SSF57850">
    <property type="entry name" value="RING/U-box"/>
    <property type="match status" value="1"/>
</dbReference>
<evidence type="ECO:0000256" key="2">
    <source>
        <dbReference type="ARBA" id="ARBA00022723"/>
    </source>
</evidence>
<dbReference type="InterPro" id="IPR017907">
    <property type="entry name" value="Znf_RING_CS"/>
</dbReference>
<name>A0A3B4EHV0_PYGNA</name>
<evidence type="ECO:0000256" key="5">
    <source>
        <dbReference type="ARBA" id="ARBA00022859"/>
    </source>
</evidence>
<accession>A0A3B4EHV0</accession>
<dbReference type="SMART" id="SM00184">
    <property type="entry name" value="RING"/>
    <property type="match status" value="1"/>
</dbReference>
<keyword evidence="3 6" id="KW-0863">Zinc-finger</keyword>
<dbReference type="GeneID" id="108413856"/>
<keyword evidence="1" id="KW-0399">Innate immunity</keyword>
<feature type="domain" description="RING-type" evidence="8">
    <location>
        <begin position="15"/>
        <end position="58"/>
    </location>
</feature>
<dbReference type="GeneTree" id="ENSGT01150000286950"/>
<dbReference type="PROSITE" id="PS00518">
    <property type="entry name" value="ZF_RING_1"/>
    <property type="match status" value="1"/>
</dbReference>
<evidence type="ECO:0000256" key="7">
    <source>
        <dbReference type="SAM" id="Coils"/>
    </source>
</evidence>
<feature type="domain" description="B30.2/SPRY" evidence="10">
    <location>
        <begin position="356"/>
        <end position="547"/>
    </location>
</feature>
<dbReference type="GO" id="GO:0005737">
    <property type="term" value="C:cytoplasm"/>
    <property type="evidence" value="ECO:0007669"/>
    <property type="project" value="UniProtKB-ARBA"/>
</dbReference>
<dbReference type="Proteomes" id="UP001501920">
    <property type="component" value="Chromosome 2"/>
</dbReference>
<dbReference type="Gene3D" id="3.30.40.10">
    <property type="entry name" value="Zinc/RING finger domain, C3HC4 (zinc finger)"/>
    <property type="match status" value="1"/>
</dbReference>
<dbReference type="SUPFAM" id="SSF49899">
    <property type="entry name" value="Concanavalin A-like lectins/glucanases"/>
    <property type="match status" value="1"/>
</dbReference>